<protein>
    <recommendedName>
        <fullName evidence="2">CAAX prenyl protease 2/Lysostaphin resistance protein A-like domain-containing protein</fullName>
    </recommendedName>
</protein>
<sequence>MTGGLDLILRLGAAAVLVIAYYRYLNPRIPAVGTYLARRGRLTARHSVSAASAMISMVLVGLAHVAFGIGLVILLRIPVAELGLGPFPPVLALYGVLLGIGLSGAASLICRTAMAVAESVAPRRVPGSMEGWLTLARGGWMRHYLHNIRALPLPVAVLTIGLQIGAEEFVFRAVMVNFFLPGGALFAVLAAAALFTLIQIFQMPNALSALFPVIGALAMGLVHGALFLHVPYLWPLIIAHLTFFMANAA</sequence>
<keyword evidence="1" id="KW-0472">Membrane</keyword>
<feature type="domain" description="CAAX prenyl protease 2/Lysostaphin resistance protein A-like" evidence="2">
    <location>
        <begin position="152"/>
        <end position="242"/>
    </location>
</feature>
<feature type="transmembrane region" description="Helical" evidence="1">
    <location>
        <begin position="46"/>
        <end position="79"/>
    </location>
</feature>
<dbReference type="EMBL" id="JARGYC010000054">
    <property type="protein sequence ID" value="MDF0602555.1"/>
    <property type="molecule type" value="Genomic_DNA"/>
</dbReference>
<keyword evidence="1" id="KW-0812">Transmembrane</keyword>
<feature type="transmembrane region" description="Helical" evidence="1">
    <location>
        <begin position="147"/>
        <end position="166"/>
    </location>
</feature>
<gene>
    <name evidence="3" type="ORF">P1J78_17590</name>
</gene>
<evidence type="ECO:0000259" key="2">
    <source>
        <dbReference type="Pfam" id="PF02517"/>
    </source>
</evidence>
<dbReference type="GO" id="GO:0004175">
    <property type="term" value="F:endopeptidase activity"/>
    <property type="evidence" value="ECO:0007669"/>
    <property type="project" value="UniProtKB-ARBA"/>
</dbReference>
<proteinExistence type="predicted"/>
<dbReference type="AlphaFoldDB" id="A0AAE3T9G0"/>
<dbReference type="Proteomes" id="UP001220964">
    <property type="component" value="Unassembled WGS sequence"/>
</dbReference>
<comment type="caution">
    <text evidence="3">The sequence shown here is derived from an EMBL/GenBank/DDBJ whole genome shotgun (WGS) entry which is preliminary data.</text>
</comment>
<organism evidence="3 4">
    <name type="scientific">Psychromarinibacter sediminicola</name>
    <dbReference type="NCBI Taxonomy" id="3033385"/>
    <lineage>
        <taxon>Bacteria</taxon>
        <taxon>Pseudomonadati</taxon>
        <taxon>Pseudomonadota</taxon>
        <taxon>Alphaproteobacteria</taxon>
        <taxon>Rhodobacterales</taxon>
        <taxon>Paracoccaceae</taxon>
        <taxon>Psychromarinibacter</taxon>
    </lineage>
</organism>
<dbReference type="InterPro" id="IPR003675">
    <property type="entry name" value="Rce1/LyrA-like_dom"/>
</dbReference>
<evidence type="ECO:0000256" key="1">
    <source>
        <dbReference type="SAM" id="Phobius"/>
    </source>
</evidence>
<dbReference type="Pfam" id="PF02517">
    <property type="entry name" value="Rce1-like"/>
    <property type="match status" value="1"/>
</dbReference>
<keyword evidence="4" id="KW-1185">Reference proteome</keyword>
<reference evidence="3" key="1">
    <citation type="submission" date="2023-03" db="EMBL/GenBank/DDBJ databases">
        <title>Multiphase analysis and comparison of six strains from genera Psychromarinibacter, Lutimaribacter, and Maritimibacter, including a novel species: Psychromarinibacter sediminicola sp. nov.</title>
        <authorList>
            <person name="Wang Y.-H."/>
            <person name="Ye M.-Q."/>
            <person name="Du Z.-J."/>
        </authorList>
    </citation>
    <scope>NUCLEOTIDE SEQUENCE</scope>
    <source>
        <strain evidence="3">C21-152</strain>
    </source>
</reference>
<accession>A0AAE3T9G0</accession>
<dbReference type="GO" id="GO:0080120">
    <property type="term" value="P:CAAX-box protein maturation"/>
    <property type="evidence" value="ECO:0007669"/>
    <property type="project" value="UniProtKB-ARBA"/>
</dbReference>
<keyword evidence="1" id="KW-1133">Transmembrane helix</keyword>
<evidence type="ECO:0000313" key="3">
    <source>
        <dbReference type="EMBL" id="MDF0602555.1"/>
    </source>
</evidence>
<feature type="transmembrane region" description="Helical" evidence="1">
    <location>
        <begin position="205"/>
        <end position="226"/>
    </location>
</feature>
<feature type="transmembrane region" description="Helical" evidence="1">
    <location>
        <begin position="91"/>
        <end position="114"/>
    </location>
</feature>
<feature type="transmembrane region" description="Helical" evidence="1">
    <location>
        <begin position="178"/>
        <end position="198"/>
    </location>
</feature>
<evidence type="ECO:0000313" key="4">
    <source>
        <dbReference type="Proteomes" id="UP001220964"/>
    </source>
</evidence>
<dbReference type="RefSeq" id="WP_275568683.1">
    <property type="nucleotide sequence ID" value="NZ_JARGYC010000054.1"/>
</dbReference>
<name>A0AAE3T9G0_9RHOB</name>